<dbReference type="InterPro" id="IPR004843">
    <property type="entry name" value="Calcineurin-like_PHP"/>
</dbReference>
<evidence type="ECO:0000313" key="3">
    <source>
        <dbReference type="Proteomes" id="UP000295277"/>
    </source>
</evidence>
<evidence type="ECO:0000313" key="2">
    <source>
        <dbReference type="EMBL" id="TCM84397.1"/>
    </source>
</evidence>
<dbReference type="Gene3D" id="3.60.21.10">
    <property type="match status" value="1"/>
</dbReference>
<dbReference type="PIRSF" id="PIRSF000887">
    <property type="entry name" value="Pesterase_MJ0037"/>
    <property type="match status" value="1"/>
</dbReference>
<dbReference type="PANTHER" id="PTHR39323:SF1">
    <property type="entry name" value="BLR1149 PROTEIN"/>
    <property type="match status" value="1"/>
</dbReference>
<dbReference type="InterPro" id="IPR029052">
    <property type="entry name" value="Metallo-depent_PP-like"/>
</dbReference>
<dbReference type="EMBL" id="SLVM01000012">
    <property type="protein sequence ID" value="TCM84397.1"/>
    <property type="molecule type" value="Genomic_DNA"/>
</dbReference>
<organism evidence="2 3">
    <name type="scientific">Rhodovulum steppense</name>
    <dbReference type="NCBI Taxonomy" id="540251"/>
    <lineage>
        <taxon>Bacteria</taxon>
        <taxon>Pseudomonadati</taxon>
        <taxon>Pseudomonadota</taxon>
        <taxon>Alphaproteobacteria</taxon>
        <taxon>Rhodobacterales</taxon>
        <taxon>Paracoccaceae</taxon>
        <taxon>Rhodovulum</taxon>
    </lineage>
</organism>
<dbReference type="RefSeq" id="WP_132694961.1">
    <property type="nucleotide sequence ID" value="NZ_SLVM01000012.1"/>
</dbReference>
<dbReference type="Pfam" id="PF00149">
    <property type="entry name" value="Metallophos"/>
    <property type="match status" value="1"/>
</dbReference>
<keyword evidence="3" id="KW-1185">Reference proteome</keyword>
<dbReference type="OrthoDB" id="9795838at2"/>
<name>A0A4R1YU71_9RHOB</name>
<protein>
    <submittedName>
        <fullName evidence="2">Putative phosphoesterase</fullName>
    </submittedName>
</protein>
<accession>A0A4R1YU71</accession>
<dbReference type="AlphaFoldDB" id="A0A4R1YU71"/>
<dbReference type="GO" id="GO:0016787">
    <property type="term" value="F:hydrolase activity"/>
    <property type="evidence" value="ECO:0007669"/>
    <property type="project" value="InterPro"/>
</dbReference>
<reference evidence="2 3" key="1">
    <citation type="submission" date="2019-03" db="EMBL/GenBank/DDBJ databases">
        <title>Genomic Encyclopedia of Type Strains, Phase IV (KMG-IV): sequencing the most valuable type-strain genomes for metagenomic binning, comparative biology and taxonomic classification.</title>
        <authorList>
            <person name="Goeker M."/>
        </authorList>
    </citation>
    <scope>NUCLEOTIDE SEQUENCE [LARGE SCALE GENOMIC DNA]</scope>
    <source>
        <strain evidence="2 3">DSM 21153</strain>
    </source>
</reference>
<comment type="caution">
    <text evidence="2">The sequence shown here is derived from an EMBL/GenBank/DDBJ whole genome shotgun (WGS) entry which is preliminary data.</text>
</comment>
<dbReference type="InterPro" id="IPR026336">
    <property type="entry name" value="PdeM-like"/>
</dbReference>
<evidence type="ECO:0000259" key="1">
    <source>
        <dbReference type="Pfam" id="PF00149"/>
    </source>
</evidence>
<proteinExistence type="predicted"/>
<dbReference type="PANTHER" id="PTHR39323">
    <property type="entry name" value="BLR1149 PROTEIN"/>
    <property type="match status" value="1"/>
</dbReference>
<sequence>MTAHAFTLSGAPLSALPTGALYWAEAGVLAVADLHLGKAERLARRGGALLPPYDTAETLTRLEAEIARCAPRTIVCLGDSFDDDAAARALPPGAEDRLLRLMAGRRWVWIAGNHDPGPVTLPGTHLAEWREGPLTFRHIAQPGETAEISGHYHPKARLSLGGRRIARPCFLADAARVILPAFGAYTGGLATDAPVLDALMGQEAIAILTGARAVPLPMRPAQGPTPRPLRGDGG</sequence>
<dbReference type="InterPro" id="IPR024173">
    <property type="entry name" value="Pesterase_MJ0037-like"/>
</dbReference>
<gene>
    <name evidence="2" type="ORF">EV216_11234</name>
</gene>
<feature type="domain" description="Calcineurin-like phosphoesterase" evidence="1">
    <location>
        <begin position="28"/>
        <end position="124"/>
    </location>
</feature>
<dbReference type="SUPFAM" id="SSF56300">
    <property type="entry name" value="Metallo-dependent phosphatases"/>
    <property type="match status" value="1"/>
</dbReference>
<dbReference type="NCBIfam" id="TIGR04123">
    <property type="entry name" value="P_estr_lig_assc"/>
    <property type="match status" value="1"/>
</dbReference>
<dbReference type="Proteomes" id="UP000295277">
    <property type="component" value="Unassembled WGS sequence"/>
</dbReference>